<dbReference type="Proteomes" id="UP001201812">
    <property type="component" value="Unassembled WGS sequence"/>
</dbReference>
<evidence type="ECO:0000313" key="3">
    <source>
        <dbReference type="Proteomes" id="UP001201812"/>
    </source>
</evidence>
<name>A0AAD4MIU6_9BILA</name>
<feature type="region of interest" description="Disordered" evidence="1">
    <location>
        <begin position="76"/>
        <end position="95"/>
    </location>
</feature>
<dbReference type="AlphaFoldDB" id="A0AAD4MIU6"/>
<sequence length="95" mass="10331">MAILVREPVKPSSPPTLPLVLLFGSALALQQPSNDEAVGNNRMELSAECYLASSLKEPTYHIHSSWLRTAYKATKFSPSGTTNNTKRCPQPTSSV</sequence>
<comment type="caution">
    <text evidence="2">The sequence shown here is derived from an EMBL/GenBank/DDBJ whole genome shotgun (WGS) entry which is preliminary data.</text>
</comment>
<organism evidence="2 3">
    <name type="scientific">Ditylenchus destructor</name>
    <dbReference type="NCBI Taxonomy" id="166010"/>
    <lineage>
        <taxon>Eukaryota</taxon>
        <taxon>Metazoa</taxon>
        <taxon>Ecdysozoa</taxon>
        <taxon>Nematoda</taxon>
        <taxon>Chromadorea</taxon>
        <taxon>Rhabditida</taxon>
        <taxon>Tylenchina</taxon>
        <taxon>Tylenchomorpha</taxon>
        <taxon>Sphaerularioidea</taxon>
        <taxon>Anguinidae</taxon>
        <taxon>Anguininae</taxon>
        <taxon>Ditylenchus</taxon>
    </lineage>
</organism>
<accession>A0AAD4MIU6</accession>
<gene>
    <name evidence="2" type="ORF">DdX_20354</name>
</gene>
<evidence type="ECO:0000256" key="1">
    <source>
        <dbReference type="SAM" id="MobiDB-lite"/>
    </source>
</evidence>
<dbReference type="EMBL" id="JAKKPZ010000564">
    <property type="protein sequence ID" value="KAI1693979.1"/>
    <property type="molecule type" value="Genomic_DNA"/>
</dbReference>
<proteinExistence type="predicted"/>
<protein>
    <submittedName>
        <fullName evidence="2">Uncharacterized protein</fullName>
    </submittedName>
</protein>
<keyword evidence="3" id="KW-1185">Reference proteome</keyword>
<evidence type="ECO:0000313" key="2">
    <source>
        <dbReference type="EMBL" id="KAI1693979.1"/>
    </source>
</evidence>
<reference evidence="2" key="1">
    <citation type="submission" date="2022-01" db="EMBL/GenBank/DDBJ databases">
        <title>Genome Sequence Resource for Two Populations of Ditylenchus destructor, the Migratory Endoparasitic Phytonematode.</title>
        <authorList>
            <person name="Zhang H."/>
            <person name="Lin R."/>
            <person name="Xie B."/>
        </authorList>
    </citation>
    <scope>NUCLEOTIDE SEQUENCE</scope>
    <source>
        <strain evidence="2">BazhouSP</strain>
    </source>
</reference>